<dbReference type="STRING" id="294671.YLM1_0389"/>
<evidence type="ECO:0000313" key="3">
    <source>
        <dbReference type="Proteomes" id="UP000066376"/>
    </source>
</evidence>
<dbReference type="Gene3D" id="3.30.70.2660">
    <property type="match status" value="1"/>
</dbReference>
<organism evidence="2 3">
    <name type="scientific">Methanobrevibacter olleyae</name>
    <dbReference type="NCBI Taxonomy" id="294671"/>
    <lineage>
        <taxon>Archaea</taxon>
        <taxon>Methanobacteriati</taxon>
        <taxon>Methanobacteriota</taxon>
        <taxon>Methanomada group</taxon>
        <taxon>Methanobacteria</taxon>
        <taxon>Methanobacteriales</taxon>
        <taxon>Methanobacteriaceae</taxon>
        <taxon>Methanobrevibacter</taxon>
    </lineage>
</organism>
<dbReference type="RefSeq" id="WP_067145784.1">
    <property type="nucleotide sequence ID" value="NZ_CP014265.1"/>
</dbReference>
<reference evidence="3" key="2">
    <citation type="submission" date="2016-02" db="EMBL/GenBank/DDBJ databases">
        <title>The draft genome sequence of the rumen methanogen Methanobrevibacter olleyae YLM1.</title>
        <authorList>
            <consortium name="New Zealand Agricultural Greenhouse Gas Research Centre/Pastoral Greenhouse Gas Research Consortium"/>
            <person name="Kelly W.J."/>
            <person name="Li D."/>
            <person name="Lambie S.C."/>
            <person name="Attwood G.T."/>
            <person name="Altermann E."/>
            <person name="Leahy S.C."/>
        </authorList>
    </citation>
    <scope>NUCLEOTIDE SEQUENCE [LARGE SCALE GENOMIC DNA]</scope>
    <source>
        <strain evidence="3">YLM1</strain>
    </source>
</reference>
<dbReference type="PATRIC" id="fig|294671.3.peg.394"/>
<dbReference type="Pfam" id="PF09704">
    <property type="entry name" value="Cas_Cas5d"/>
    <property type="match status" value="1"/>
</dbReference>
<dbReference type="Proteomes" id="UP000066376">
    <property type="component" value="Chromosome"/>
</dbReference>
<keyword evidence="1" id="KW-0051">Antiviral defense</keyword>
<dbReference type="NCBIfam" id="TIGR02593">
    <property type="entry name" value="CRISPR_cas5"/>
    <property type="match status" value="1"/>
</dbReference>
<proteinExistence type="predicted"/>
<dbReference type="GO" id="GO:0043571">
    <property type="term" value="P:maintenance of CRISPR repeat elements"/>
    <property type="evidence" value="ECO:0007669"/>
    <property type="project" value="InterPro"/>
</dbReference>
<dbReference type="KEGG" id="mol:YLM1_0389"/>
<gene>
    <name evidence="2" type="ORF">YLM1_0389</name>
</gene>
<protein>
    <submittedName>
        <fullName evidence="2">CRISPR-associated protein Cas5 Hmari subtype</fullName>
    </submittedName>
</protein>
<evidence type="ECO:0000313" key="2">
    <source>
        <dbReference type="EMBL" id="AMK14949.1"/>
    </source>
</evidence>
<dbReference type="AlphaFoldDB" id="A0A126QZ44"/>
<dbReference type="InterPro" id="IPR013422">
    <property type="entry name" value="CRISPR-assoc_prot_Cas5_N"/>
</dbReference>
<reference evidence="2 3" key="1">
    <citation type="journal article" date="2016" name="Genome Announc.">
        <title>Draft Genome Sequence of the Rumen Methanogen Methanobrevibacter olleyae YLM1.</title>
        <authorList>
            <person name="Kelly W.J."/>
            <person name="Li D."/>
            <person name="Lambie S.C."/>
            <person name="Cox F."/>
            <person name="Attwood G.T."/>
            <person name="Altermann E."/>
            <person name="Leahy S.C."/>
        </authorList>
    </citation>
    <scope>NUCLEOTIDE SEQUENCE [LARGE SCALE GENOMIC DNA]</scope>
    <source>
        <strain evidence="2 3">YLM1</strain>
    </source>
</reference>
<sequence length="276" mass="32371">MNFSNIIELDIWSKFGCFSKPFSNSGGILTYFIPPKTSIIGMIGSVLGYSFDDFIIDEKGIKTYSIEKFNDIKVSIQPLFSLKTKRVTYNNVSGEGIKNIHQDVLLKPHYKIFISFPDSLKDDESLFLDRIKKQMSVFNLYMGKNEFLLNFEFKNVHNYESYVLNVSNKKEFFSKNKIYGSLNRKNIKSTTLKSEKENIKRSLFSRGSSSKLESYYEYFIHDYPIKRENFVKFTYSPISFYTYLKEGECYFSDLELKEDCEIELCKIGDKKWISLI</sequence>
<evidence type="ECO:0000256" key="1">
    <source>
        <dbReference type="ARBA" id="ARBA00023118"/>
    </source>
</evidence>
<keyword evidence="3" id="KW-1185">Reference proteome</keyword>
<dbReference type="GeneID" id="28488686"/>
<name>A0A126QZ44_METOL</name>
<accession>A0A126QZ44</accession>
<dbReference type="EMBL" id="CP014265">
    <property type="protein sequence ID" value="AMK14949.1"/>
    <property type="molecule type" value="Genomic_DNA"/>
</dbReference>
<dbReference type="GO" id="GO:0051607">
    <property type="term" value="P:defense response to virus"/>
    <property type="evidence" value="ECO:0007669"/>
    <property type="project" value="UniProtKB-KW"/>
</dbReference>
<dbReference type="InterPro" id="IPR021124">
    <property type="entry name" value="CRISPR-assoc_prot_Cas5"/>
</dbReference>